<keyword evidence="3" id="KW-1185">Reference proteome</keyword>
<sequence length="364" mass="40179">MILTAVNGVPVSGPTSTLRALDRVTLSGEVQDIAGARINNYNGTVSVTVFDKLIDRVTNANDNIESSPGNLIILPFTEQGEVLFRGQATVENGVFDIEFILPRDTQIPVGSGRVSFYSKRSTILEDQNGYSLDVQIGGINPNAANDDMPPQMQLYMNDTNFVNGGVTDSNPFLLALLSDDSGINTSSGIGHDITAVLDGDDANPFILNDYYEADVDSFTSGQVYFPLRDIEPGLHTLEVCAWDVYNNSVCEEIQFLVSENEGIELTRVLNYPNPFTNYTEFWFNHNRPFEPLDVQVQVLTVTGKVVWTKNQTITTSGFTSREITWDGRDDFGQRLGKGVYIYKITVNSTLTNQSASKIEKLVLI</sequence>
<dbReference type="AlphaFoldDB" id="A0A090Q7T2"/>
<dbReference type="NCBIfam" id="NF033707">
    <property type="entry name" value="T9SS_sortase"/>
    <property type="match status" value="1"/>
</dbReference>
<name>A0A090Q7T2_9FLAO</name>
<comment type="caution">
    <text evidence="2">The sequence shown here is derived from an EMBL/GenBank/DDBJ whole genome shotgun (WGS) entry which is preliminary data.</text>
</comment>
<organism evidence="2 3">
    <name type="scientific">Nonlabens tegetincola</name>
    <dbReference type="NCBI Taxonomy" id="323273"/>
    <lineage>
        <taxon>Bacteria</taxon>
        <taxon>Pseudomonadati</taxon>
        <taxon>Bacteroidota</taxon>
        <taxon>Flavobacteriia</taxon>
        <taxon>Flavobacteriales</taxon>
        <taxon>Flavobacteriaceae</taxon>
        <taxon>Nonlabens</taxon>
    </lineage>
</organism>
<gene>
    <name evidence="2" type="ORF">JCM19294_352</name>
</gene>
<dbReference type="Gene3D" id="2.60.40.4070">
    <property type="match status" value="1"/>
</dbReference>
<dbReference type="Proteomes" id="UP000029221">
    <property type="component" value="Unassembled WGS sequence"/>
</dbReference>
<dbReference type="NCBIfam" id="TIGR04183">
    <property type="entry name" value="Por_Secre_tail"/>
    <property type="match status" value="1"/>
</dbReference>
<evidence type="ECO:0008006" key="4">
    <source>
        <dbReference type="Google" id="ProtNLM"/>
    </source>
</evidence>
<dbReference type="InterPro" id="IPR026444">
    <property type="entry name" value="Secre_tail"/>
</dbReference>
<proteinExistence type="predicted"/>
<evidence type="ECO:0000256" key="1">
    <source>
        <dbReference type="ARBA" id="ARBA00022729"/>
    </source>
</evidence>
<evidence type="ECO:0000313" key="2">
    <source>
        <dbReference type="EMBL" id="GAK97813.1"/>
    </source>
</evidence>
<accession>A0A090Q7T2</accession>
<protein>
    <recommendedName>
        <fullName evidence="4">FlgD Ig-like domain-containing protein</fullName>
    </recommendedName>
</protein>
<reference evidence="2" key="1">
    <citation type="journal article" date="2014" name="Genome Announc.">
        <title>Draft Genome Sequences of Marine Flavobacterium Nonlabens Strains NR17, NR24, NR27, NR32, NR33, and Ara13.</title>
        <authorList>
            <person name="Nakanishi M."/>
            <person name="Meirelles P."/>
            <person name="Suzuki R."/>
            <person name="Takatani N."/>
            <person name="Mino S."/>
            <person name="Suda W."/>
            <person name="Oshima K."/>
            <person name="Hattori M."/>
            <person name="Ohkuma M."/>
            <person name="Hosokawa M."/>
            <person name="Miyashita K."/>
            <person name="Thompson F.L."/>
            <person name="Niwa A."/>
            <person name="Sawabe T."/>
            <person name="Sawabe T."/>
        </authorList>
    </citation>
    <scope>NUCLEOTIDE SEQUENCE [LARGE SCALE GENOMIC DNA]</scope>
    <source>
        <strain evidence="2">JCM 19294</strain>
    </source>
</reference>
<keyword evidence="1" id="KW-0732">Signal</keyword>
<evidence type="ECO:0000313" key="3">
    <source>
        <dbReference type="Proteomes" id="UP000029221"/>
    </source>
</evidence>
<dbReference type="EMBL" id="BBML01000007">
    <property type="protein sequence ID" value="GAK97813.1"/>
    <property type="molecule type" value="Genomic_DNA"/>
</dbReference>
<dbReference type="eggNOG" id="COG1572">
    <property type="taxonomic scope" value="Bacteria"/>
</dbReference>